<dbReference type="AlphaFoldDB" id="A0A0H2QWL6"/>
<dbReference type="Proteomes" id="UP000053477">
    <property type="component" value="Unassembled WGS sequence"/>
</dbReference>
<dbReference type="InterPro" id="IPR043151">
    <property type="entry name" value="BAH_sf"/>
</dbReference>
<dbReference type="InParanoid" id="A0A0H2QWL6"/>
<sequence>MPYEMLSNPEAFKREMEKRAIALTQRIDKAQPEPQAKMILRRHFKKGKTALILPNGNNFGDQLLLEEYWVCKIEEIKMRKEEVVFAKVNWFWNPKDVVLRKDAVLRKTNLGKRERLTSNTFDYVHSSRFYDMYTVQPYEENDVYEAAIDEDELYSRYDYNPKTKVASTPATFCFCKGFYNPDRDVMRVCLPCAEYIHIDCLRKGGSPQTNLQKPLYLQFERTLFNGLGYDGYMDMPTEKAHYEGVPQNIIDLARSPIVRGKHFGIVGNGNPVMRARDYLAAKIMKGTPIPNDWMKPCYVTEETVSSFILDLAEKFHCPKCLGPV</sequence>
<dbReference type="PANTHER" id="PTHR46364">
    <property type="entry name" value="OS08G0421900 PROTEIN"/>
    <property type="match status" value="1"/>
</dbReference>
<feature type="domain" description="BAH" evidence="1">
    <location>
        <begin position="42"/>
        <end position="170"/>
    </location>
</feature>
<evidence type="ECO:0000259" key="1">
    <source>
        <dbReference type="PROSITE" id="PS51038"/>
    </source>
</evidence>
<gene>
    <name evidence="2" type="ORF">SCHPADRAFT_948136</name>
</gene>
<dbReference type="OrthoDB" id="10259622at2759"/>
<dbReference type="GO" id="GO:0003682">
    <property type="term" value="F:chromatin binding"/>
    <property type="evidence" value="ECO:0007669"/>
    <property type="project" value="InterPro"/>
</dbReference>
<dbReference type="Gene3D" id="2.30.30.490">
    <property type="match status" value="1"/>
</dbReference>
<proteinExistence type="predicted"/>
<dbReference type="InterPro" id="IPR001025">
    <property type="entry name" value="BAH_dom"/>
</dbReference>
<organism evidence="2 3">
    <name type="scientific">Schizopora paradoxa</name>
    <dbReference type="NCBI Taxonomy" id="27342"/>
    <lineage>
        <taxon>Eukaryota</taxon>
        <taxon>Fungi</taxon>
        <taxon>Dikarya</taxon>
        <taxon>Basidiomycota</taxon>
        <taxon>Agaricomycotina</taxon>
        <taxon>Agaricomycetes</taxon>
        <taxon>Hymenochaetales</taxon>
        <taxon>Schizoporaceae</taxon>
        <taxon>Schizopora</taxon>
    </lineage>
</organism>
<reference evidence="2 3" key="1">
    <citation type="submission" date="2015-04" db="EMBL/GenBank/DDBJ databases">
        <title>Complete genome sequence of Schizopora paradoxa KUC8140, a cosmopolitan wood degrader in East Asia.</title>
        <authorList>
            <consortium name="DOE Joint Genome Institute"/>
            <person name="Min B."/>
            <person name="Park H."/>
            <person name="Jang Y."/>
            <person name="Kim J.-J."/>
            <person name="Kim K.H."/>
            <person name="Pangilinan J."/>
            <person name="Lipzen A."/>
            <person name="Riley R."/>
            <person name="Grigoriev I.V."/>
            <person name="Spatafora J.W."/>
            <person name="Choi I.-G."/>
        </authorList>
    </citation>
    <scope>NUCLEOTIDE SEQUENCE [LARGE SCALE GENOMIC DNA]</scope>
    <source>
        <strain evidence="2 3">KUC8140</strain>
    </source>
</reference>
<dbReference type="PROSITE" id="PS51038">
    <property type="entry name" value="BAH"/>
    <property type="match status" value="1"/>
</dbReference>
<evidence type="ECO:0000313" key="3">
    <source>
        <dbReference type="Proteomes" id="UP000053477"/>
    </source>
</evidence>
<keyword evidence="3" id="KW-1185">Reference proteome</keyword>
<dbReference type="EMBL" id="KQ086841">
    <property type="protein sequence ID" value="KLO03960.1"/>
    <property type="molecule type" value="Genomic_DNA"/>
</dbReference>
<protein>
    <recommendedName>
        <fullName evidence="1">BAH domain-containing protein</fullName>
    </recommendedName>
</protein>
<accession>A0A0H2QWL6</accession>
<evidence type="ECO:0000313" key="2">
    <source>
        <dbReference type="EMBL" id="KLO03960.1"/>
    </source>
</evidence>
<name>A0A0H2QWL6_9AGAM</name>